<reference evidence="1" key="1">
    <citation type="submission" date="2019-08" db="EMBL/GenBank/DDBJ databases">
        <authorList>
            <person name="Kucharzyk K."/>
            <person name="Murdoch R.W."/>
            <person name="Higgins S."/>
            <person name="Loffler F."/>
        </authorList>
    </citation>
    <scope>NUCLEOTIDE SEQUENCE</scope>
</reference>
<organism evidence="1">
    <name type="scientific">bioreactor metagenome</name>
    <dbReference type="NCBI Taxonomy" id="1076179"/>
    <lineage>
        <taxon>unclassified sequences</taxon>
        <taxon>metagenomes</taxon>
        <taxon>ecological metagenomes</taxon>
    </lineage>
</organism>
<gene>
    <name evidence="1" type="ORF">SDC9_27710</name>
</gene>
<accession>A0A644URU6</accession>
<name>A0A644URU6_9ZZZZ</name>
<sequence>MTIPDFDSRNIGKVYAIDGNIVDYSIQDRKVVVIYTVNSKTCIIGIVCIMKHAIVDGDV</sequence>
<dbReference type="EMBL" id="VSSQ01000154">
    <property type="protein sequence ID" value="MPL81780.1"/>
    <property type="molecule type" value="Genomic_DNA"/>
</dbReference>
<proteinExistence type="predicted"/>
<protein>
    <submittedName>
        <fullName evidence="1">Uncharacterized protein</fullName>
    </submittedName>
</protein>
<dbReference type="AlphaFoldDB" id="A0A644URU6"/>
<evidence type="ECO:0000313" key="1">
    <source>
        <dbReference type="EMBL" id="MPL81780.1"/>
    </source>
</evidence>
<comment type="caution">
    <text evidence="1">The sequence shown here is derived from an EMBL/GenBank/DDBJ whole genome shotgun (WGS) entry which is preliminary data.</text>
</comment>